<dbReference type="PANTHER" id="PTHR14096">
    <property type="entry name" value="APOLIPOPROTEIN L"/>
    <property type="match status" value="1"/>
</dbReference>
<dbReference type="PANTHER" id="PTHR14096:SF28">
    <property type="entry name" value="APOLIPOPROTEIN L, 1-RELATED"/>
    <property type="match status" value="1"/>
</dbReference>
<dbReference type="InterPro" id="IPR008405">
    <property type="entry name" value="ApoL"/>
</dbReference>
<comment type="caution">
    <text evidence="3">The sequence shown here is derived from an EMBL/GenBank/DDBJ whole genome shotgun (WGS) entry which is preliminary data.</text>
</comment>
<keyword evidence="2" id="KW-0812">Transmembrane</keyword>
<dbReference type="GO" id="GO:0016020">
    <property type="term" value="C:membrane"/>
    <property type="evidence" value="ECO:0007669"/>
    <property type="project" value="TreeGrafter"/>
</dbReference>
<feature type="transmembrane region" description="Helical" evidence="2">
    <location>
        <begin position="35"/>
        <end position="54"/>
    </location>
</feature>
<dbReference type="Proteomes" id="UP000663879">
    <property type="component" value="Unassembled WGS sequence"/>
</dbReference>
<protein>
    <submittedName>
        <fullName evidence="3">Uncharacterized protein</fullName>
    </submittedName>
</protein>
<keyword evidence="4" id="KW-1185">Reference proteome</keyword>
<name>A0A813MM91_9BILA</name>
<dbReference type="OrthoDB" id="6363454at2759"/>
<gene>
    <name evidence="3" type="ORF">OXX778_LOCUS2357</name>
</gene>
<dbReference type="GO" id="GO:0042157">
    <property type="term" value="P:lipoprotein metabolic process"/>
    <property type="evidence" value="ECO:0007669"/>
    <property type="project" value="InterPro"/>
</dbReference>
<evidence type="ECO:0000256" key="2">
    <source>
        <dbReference type="SAM" id="Phobius"/>
    </source>
</evidence>
<dbReference type="Pfam" id="PF05461">
    <property type="entry name" value="ApoL"/>
    <property type="match status" value="1"/>
</dbReference>
<reference evidence="3" key="1">
    <citation type="submission" date="2021-02" db="EMBL/GenBank/DDBJ databases">
        <authorList>
            <person name="Nowell W R."/>
        </authorList>
    </citation>
    <scope>NUCLEOTIDE SEQUENCE</scope>
    <source>
        <strain evidence="3">Ploen Becks lab</strain>
    </source>
</reference>
<keyword evidence="2" id="KW-1133">Transmembrane helix</keyword>
<sequence>MMITRTTGMSMTVAGSATSLTGVLLAPTTFGLSVSLTIGGTVIGAIGSIANIWGSVKKDLITRMICKEAECMINELKQHTKEFIEIFTNTHFRRQMENGLGGLLGKCAQEGLNLANLFTNVLASQNATSATFLLNPNIPLHYMGIGISLFFTSLELVRLIETTIDLKDGIKDGFSDQIRKFALELEQNANDLEDFIYQEFNLGLRKVKEC</sequence>
<evidence type="ECO:0000313" key="3">
    <source>
        <dbReference type="EMBL" id="CAF0723770.1"/>
    </source>
</evidence>
<dbReference type="EMBL" id="CAJNOC010000182">
    <property type="protein sequence ID" value="CAF0723770.1"/>
    <property type="molecule type" value="Genomic_DNA"/>
</dbReference>
<accession>A0A813MM91</accession>
<proteinExistence type="inferred from homology"/>
<dbReference type="AlphaFoldDB" id="A0A813MM91"/>
<dbReference type="GO" id="GO:0006869">
    <property type="term" value="P:lipid transport"/>
    <property type="evidence" value="ECO:0007669"/>
    <property type="project" value="InterPro"/>
</dbReference>
<dbReference type="GO" id="GO:0005576">
    <property type="term" value="C:extracellular region"/>
    <property type="evidence" value="ECO:0007669"/>
    <property type="project" value="InterPro"/>
</dbReference>
<dbReference type="GO" id="GO:0008289">
    <property type="term" value="F:lipid binding"/>
    <property type="evidence" value="ECO:0007669"/>
    <property type="project" value="InterPro"/>
</dbReference>
<keyword evidence="2" id="KW-0472">Membrane</keyword>
<evidence type="ECO:0000313" key="4">
    <source>
        <dbReference type="Proteomes" id="UP000663879"/>
    </source>
</evidence>
<organism evidence="3 4">
    <name type="scientific">Brachionus calyciflorus</name>
    <dbReference type="NCBI Taxonomy" id="104777"/>
    <lineage>
        <taxon>Eukaryota</taxon>
        <taxon>Metazoa</taxon>
        <taxon>Spiralia</taxon>
        <taxon>Gnathifera</taxon>
        <taxon>Rotifera</taxon>
        <taxon>Eurotatoria</taxon>
        <taxon>Monogononta</taxon>
        <taxon>Pseudotrocha</taxon>
        <taxon>Ploima</taxon>
        <taxon>Brachionidae</taxon>
        <taxon>Brachionus</taxon>
    </lineage>
</organism>
<evidence type="ECO:0000256" key="1">
    <source>
        <dbReference type="ARBA" id="ARBA00010090"/>
    </source>
</evidence>
<comment type="similarity">
    <text evidence="1">Belongs to the apolipoprotein L family.</text>
</comment>